<sequence>MRVASVGLCLVVAGLASTPAHAGPCDDPAATIYALTAPAYRVDGEPVLGRSAYACGRFWSAANLMQKAAVQRSSSLQRFNLAATYAQTGRFEEADALYRTVIADGDFVRARADSSPRNGEERETGFGLAEEATRRLAAITRLRALLTPASQTSLAPTPSQTAALAGGPTGPRAAEQAGVNAVTVENRTGPLPAGAAGVDAVATQSGISDLEALRRDGLVEPQ</sequence>
<dbReference type="EMBL" id="JACHOR010000003">
    <property type="protein sequence ID" value="MBB5746360.1"/>
    <property type="molecule type" value="Genomic_DNA"/>
</dbReference>
<name>A0A7W9CIL3_9CAUL</name>
<feature type="region of interest" description="Disordered" evidence="1">
    <location>
        <begin position="150"/>
        <end position="178"/>
    </location>
</feature>
<dbReference type="Proteomes" id="UP000545037">
    <property type="component" value="Unassembled WGS sequence"/>
</dbReference>
<keyword evidence="2" id="KW-0732">Signal</keyword>
<protein>
    <recommendedName>
        <fullName evidence="5">Tetratricopeptide repeat protein</fullName>
    </recommendedName>
</protein>
<feature type="compositionally biased region" description="Polar residues" evidence="1">
    <location>
        <begin position="150"/>
        <end position="162"/>
    </location>
</feature>
<evidence type="ECO:0000313" key="3">
    <source>
        <dbReference type="EMBL" id="MBB5746360.1"/>
    </source>
</evidence>
<organism evidence="3 4">
    <name type="scientific">Brevundimonas variabilis</name>
    <dbReference type="NCBI Taxonomy" id="74312"/>
    <lineage>
        <taxon>Bacteria</taxon>
        <taxon>Pseudomonadati</taxon>
        <taxon>Pseudomonadota</taxon>
        <taxon>Alphaproteobacteria</taxon>
        <taxon>Caulobacterales</taxon>
        <taxon>Caulobacteraceae</taxon>
        <taxon>Brevundimonas</taxon>
    </lineage>
</organism>
<proteinExistence type="predicted"/>
<reference evidence="3 4" key="1">
    <citation type="submission" date="2020-08" db="EMBL/GenBank/DDBJ databases">
        <title>Genomic Encyclopedia of Type Strains, Phase IV (KMG-IV): sequencing the most valuable type-strain genomes for metagenomic binning, comparative biology and taxonomic classification.</title>
        <authorList>
            <person name="Goeker M."/>
        </authorList>
    </citation>
    <scope>NUCLEOTIDE SEQUENCE [LARGE SCALE GENOMIC DNA]</scope>
    <source>
        <strain evidence="3 4">DSM 4737</strain>
    </source>
</reference>
<comment type="caution">
    <text evidence="3">The sequence shown here is derived from an EMBL/GenBank/DDBJ whole genome shotgun (WGS) entry which is preliminary data.</text>
</comment>
<gene>
    <name evidence="3" type="ORF">GGR13_001964</name>
</gene>
<dbReference type="RefSeq" id="WP_183213337.1">
    <property type="nucleotide sequence ID" value="NZ_JACHOR010000003.1"/>
</dbReference>
<keyword evidence="4" id="KW-1185">Reference proteome</keyword>
<dbReference type="AlphaFoldDB" id="A0A7W9CIL3"/>
<evidence type="ECO:0000256" key="2">
    <source>
        <dbReference type="SAM" id="SignalP"/>
    </source>
</evidence>
<evidence type="ECO:0000313" key="4">
    <source>
        <dbReference type="Proteomes" id="UP000545037"/>
    </source>
</evidence>
<accession>A0A7W9CIL3</accession>
<feature type="chain" id="PRO_5030982645" description="Tetratricopeptide repeat protein" evidence="2">
    <location>
        <begin position="23"/>
        <end position="222"/>
    </location>
</feature>
<evidence type="ECO:0000256" key="1">
    <source>
        <dbReference type="SAM" id="MobiDB-lite"/>
    </source>
</evidence>
<evidence type="ECO:0008006" key="5">
    <source>
        <dbReference type="Google" id="ProtNLM"/>
    </source>
</evidence>
<feature type="signal peptide" evidence="2">
    <location>
        <begin position="1"/>
        <end position="22"/>
    </location>
</feature>